<dbReference type="GO" id="GO:0003677">
    <property type="term" value="F:DNA binding"/>
    <property type="evidence" value="ECO:0007669"/>
    <property type="project" value="UniProtKB-KW"/>
</dbReference>
<dbReference type="PANTHER" id="PTHR30408">
    <property type="entry name" value="TYPE-1 RESTRICTION ENZYME ECOKI SPECIFICITY PROTEIN"/>
    <property type="match status" value="1"/>
</dbReference>
<proteinExistence type="inferred from homology"/>
<keyword evidence="5" id="KW-0255">Endonuclease</keyword>
<evidence type="ECO:0000256" key="3">
    <source>
        <dbReference type="ARBA" id="ARBA00023125"/>
    </source>
</evidence>
<dbReference type="SUPFAM" id="SSF116734">
    <property type="entry name" value="DNA methylase specificity domain"/>
    <property type="match status" value="2"/>
</dbReference>
<dbReference type="InterPro" id="IPR000055">
    <property type="entry name" value="Restrct_endonuc_typeI_TRD"/>
</dbReference>
<evidence type="ECO:0000256" key="1">
    <source>
        <dbReference type="ARBA" id="ARBA00010923"/>
    </source>
</evidence>
<keyword evidence="3" id="KW-0238">DNA-binding</keyword>
<comment type="similarity">
    <text evidence="1">Belongs to the type-I restriction system S methylase family.</text>
</comment>
<sequence>MPGKWPTGWRSVALGDTGTWLSGGTPSTSRGEYWGGNIPWISAASLKNFRVSNSDRTVTELGAKHGTRLVDRGAVIFVVRGMSLKSELRVGVTEERVAFGQDCKAIVVNDEIDPYFLAHTLQSRSHSILAMVEETSHGTGRLDTTRLQELQIGVPPTLDEQRRIVAVHAAAERRIESLKRTLGKLTIVESATVSEIFSQSMNWPTARLERLADVSAGVTLGSDPTGEDTIELPYLRVANVLDGRIDTSDVKKIRIPKARFERFALRPGDLLLTEGGDLDKLGRGAVWDGRLSPCLHQNHIFRVRCGNDISPEFLALYTASAAGRAYFQSVGSQTTNLASINSTQVKSMPVPFPARSEQERLLRPIEIARARTTGVQAQLAKLRRAQRGLVEDLLCGNTRT</sequence>
<dbReference type="GO" id="GO:0004519">
    <property type="term" value="F:endonuclease activity"/>
    <property type="evidence" value="ECO:0007669"/>
    <property type="project" value="UniProtKB-KW"/>
</dbReference>
<dbReference type="CDD" id="cd17253">
    <property type="entry name" value="RMtype1_S_Eco933I-TRD2-CR2_like"/>
    <property type="match status" value="1"/>
</dbReference>
<dbReference type="PANTHER" id="PTHR30408:SF12">
    <property type="entry name" value="TYPE I RESTRICTION ENZYME MJAVIII SPECIFICITY SUBUNIT"/>
    <property type="match status" value="1"/>
</dbReference>
<dbReference type="GO" id="GO:0009307">
    <property type="term" value="P:DNA restriction-modification system"/>
    <property type="evidence" value="ECO:0007669"/>
    <property type="project" value="UniProtKB-KW"/>
</dbReference>
<dbReference type="Proteomes" id="UP000632289">
    <property type="component" value="Unassembled WGS sequence"/>
</dbReference>
<dbReference type="AlphaFoldDB" id="A0A927F0E1"/>
<dbReference type="InterPro" id="IPR052021">
    <property type="entry name" value="Type-I_RS_S_subunit"/>
</dbReference>
<organism evidence="5 6">
    <name type="scientific">Streptomyces chumphonensis</name>
    <dbReference type="NCBI Taxonomy" id="1214925"/>
    <lineage>
        <taxon>Bacteria</taxon>
        <taxon>Bacillati</taxon>
        <taxon>Actinomycetota</taxon>
        <taxon>Actinomycetes</taxon>
        <taxon>Kitasatosporales</taxon>
        <taxon>Streptomycetaceae</taxon>
        <taxon>Streptomyces</taxon>
    </lineage>
</organism>
<accession>A0A927F0E1</accession>
<reference evidence="5" key="1">
    <citation type="submission" date="2020-09" db="EMBL/GenBank/DDBJ databases">
        <title>Secondary metabolite and genome analysis of marine Streptomyces chumphonensis KK1-2T.</title>
        <authorList>
            <person name="Phongsopitanun W."/>
            <person name="Kanchanasin P."/>
            <person name="Pittayakhajonwut P."/>
            <person name="Suwanborirux K."/>
            <person name="Tanasupawat S."/>
        </authorList>
    </citation>
    <scope>NUCLEOTIDE SEQUENCE</scope>
    <source>
        <strain evidence="5">KK1-2</strain>
    </source>
</reference>
<evidence type="ECO:0000259" key="4">
    <source>
        <dbReference type="Pfam" id="PF01420"/>
    </source>
</evidence>
<keyword evidence="6" id="KW-1185">Reference proteome</keyword>
<evidence type="ECO:0000313" key="6">
    <source>
        <dbReference type="Proteomes" id="UP000632289"/>
    </source>
</evidence>
<dbReference type="InterPro" id="IPR044946">
    <property type="entry name" value="Restrct_endonuc_typeI_TRD_sf"/>
</dbReference>
<protein>
    <submittedName>
        <fullName evidence="5">Restriction endonuclease subunit S</fullName>
    </submittedName>
</protein>
<dbReference type="CDD" id="cd17249">
    <property type="entry name" value="RMtype1_S_EcoR124I-TRD2-CR2_like"/>
    <property type="match status" value="1"/>
</dbReference>
<dbReference type="RefSeq" id="WP_191210137.1">
    <property type="nucleotide sequence ID" value="NZ_BAABKL010000050.1"/>
</dbReference>
<name>A0A927F0E1_9ACTN</name>
<dbReference type="Pfam" id="PF01420">
    <property type="entry name" value="Methylase_S"/>
    <property type="match status" value="1"/>
</dbReference>
<feature type="domain" description="Type I restriction modification DNA specificity" evidence="4">
    <location>
        <begin position="6"/>
        <end position="177"/>
    </location>
</feature>
<evidence type="ECO:0000256" key="2">
    <source>
        <dbReference type="ARBA" id="ARBA00022747"/>
    </source>
</evidence>
<gene>
    <name evidence="5" type="ORF">IF129_14865</name>
</gene>
<keyword evidence="5" id="KW-0540">Nuclease</keyword>
<dbReference type="EMBL" id="JACXYU010000007">
    <property type="protein sequence ID" value="MBD3932828.1"/>
    <property type="molecule type" value="Genomic_DNA"/>
</dbReference>
<keyword evidence="2" id="KW-0680">Restriction system</keyword>
<keyword evidence="5" id="KW-0378">Hydrolase</keyword>
<dbReference type="Gene3D" id="3.90.220.20">
    <property type="entry name" value="DNA methylase specificity domains"/>
    <property type="match status" value="2"/>
</dbReference>
<comment type="caution">
    <text evidence="5">The sequence shown here is derived from an EMBL/GenBank/DDBJ whole genome shotgun (WGS) entry which is preliminary data.</text>
</comment>
<evidence type="ECO:0000313" key="5">
    <source>
        <dbReference type="EMBL" id="MBD3932828.1"/>
    </source>
</evidence>